<protein>
    <submittedName>
        <fullName evidence="1">Uncharacterized protein</fullName>
    </submittedName>
</protein>
<organism evidence="1 2">
    <name type="scientific">Candidatus Amesbacteria bacterium GW2011_GWA1_47_20</name>
    <dbReference type="NCBI Taxonomy" id="1618354"/>
    <lineage>
        <taxon>Bacteria</taxon>
        <taxon>Candidatus Amesiibacteriota</taxon>
    </lineage>
</organism>
<dbReference type="Proteomes" id="UP000034565">
    <property type="component" value="Unassembled WGS sequence"/>
</dbReference>
<sequence>MAENKGLGGQVELDPERDRAAVKKMEKWGKGFALDPVMESLGGEPWWRARAQKVQIRKKPKREKVKEELTLDKSRV</sequence>
<reference evidence="1 2" key="1">
    <citation type="journal article" date="2015" name="Nature">
        <title>rRNA introns, odd ribosomes, and small enigmatic genomes across a large radiation of phyla.</title>
        <authorList>
            <person name="Brown C.T."/>
            <person name="Hug L.A."/>
            <person name="Thomas B.C."/>
            <person name="Sharon I."/>
            <person name="Castelle C.J."/>
            <person name="Singh A."/>
            <person name="Wilkins M.J."/>
            <person name="Williams K.H."/>
            <person name="Banfield J.F."/>
        </authorList>
    </citation>
    <scope>NUCLEOTIDE SEQUENCE [LARGE SCALE GENOMIC DNA]</scope>
</reference>
<proteinExistence type="predicted"/>
<name>A0A0G1UKH4_9BACT</name>
<dbReference type="EMBL" id="LCOA01000037">
    <property type="protein sequence ID" value="KKU66588.1"/>
    <property type="molecule type" value="Genomic_DNA"/>
</dbReference>
<evidence type="ECO:0000313" key="2">
    <source>
        <dbReference type="Proteomes" id="UP000034565"/>
    </source>
</evidence>
<evidence type="ECO:0000313" key="1">
    <source>
        <dbReference type="EMBL" id="KKU66588.1"/>
    </source>
</evidence>
<comment type="caution">
    <text evidence="1">The sequence shown here is derived from an EMBL/GenBank/DDBJ whole genome shotgun (WGS) entry which is preliminary data.</text>
</comment>
<accession>A0A0G1UKH4</accession>
<dbReference type="AlphaFoldDB" id="A0A0G1UKH4"/>
<gene>
    <name evidence="1" type="ORF">UX92_C0037G0003</name>
</gene>